<evidence type="ECO:0000313" key="13">
    <source>
        <dbReference type="Proteomes" id="UP000499080"/>
    </source>
</evidence>
<evidence type="ECO:0000256" key="2">
    <source>
        <dbReference type="ARBA" id="ARBA00022475"/>
    </source>
</evidence>
<dbReference type="Pfam" id="PF00003">
    <property type="entry name" value="7tm_3"/>
    <property type="match status" value="1"/>
</dbReference>
<feature type="transmembrane region" description="Helical" evidence="10">
    <location>
        <begin position="35"/>
        <end position="56"/>
    </location>
</feature>
<evidence type="ECO:0000256" key="3">
    <source>
        <dbReference type="ARBA" id="ARBA00022692"/>
    </source>
</evidence>
<keyword evidence="5" id="KW-0297">G-protein coupled receptor</keyword>
<keyword evidence="13" id="KW-1185">Reference proteome</keyword>
<dbReference type="PANTHER" id="PTHR10519:SF74">
    <property type="entry name" value="GAMMA-AMINOBUTYRIC ACID TYPE B RECEPTOR SUBUNIT 2"/>
    <property type="match status" value="1"/>
</dbReference>
<dbReference type="GO" id="GO:0038039">
    <property type="term" value="C:G protein-coupled receptor heterodimeric complex"/>
    <property type="evidence" value="ECO:0007669"/>
    <property type="project" value="TreeGrafter"/>
</dbReference>
<organism evidence="12 13">
    <name type="scientific">Araneus ventricosus</name>
    <name type="common">Orbweaver spider</name>
    <name type="synonym">Epeira ventricosa</name>
    <dbReference type="NCBI Taxonomy" id="182803"/>
    <lineage>
        <taxon>Eukaryota</taxon>
        <taxon>Metazoa</taxon>
        <taxon>Ecdysozoa</taxon>
        <taxon>Arthropoda</taxon>
        <taxon>Chelicerata</taxon>
        <taxon>Arachnida</taxon>
        <taxon>Araneae</taxon>
        <taxon>Araneomorphae</taxon>
        <taxon>Entelegynae</taxon>
        <taxon>Araneoidea</taxon>
        <taxon>Araneidae</taxon>
        <taxon>Araneus</taxon>
    </lineage>
</organism>
<keyword evidence="7 12" id="KW-0675">Receptor</keyword>
<sequence>MGRPPQKQGLRPSPENEDIEIIPELEFCQSNNMTIFLGSIYAYKGLLMAFGCFLAWETRHVSIPALNDSKYIGMSVYNVVIMCVIGAALSFVLREQQDAAFIIISIFIMFCSTTTLCLVFVPKVRLLLELWSDDAKGGDKRVRATLKPLKKSRRSSDEEEMQYSMQVLADENRRFRQRYEDVSIELQKLNLRLREAEEPLILVTHGYDMTSPIVELPSLEGMLH</sequence>
<feature type="transmembrane region" description="Helical" evidence="10">
    <location>
        <begin position="99"/>
        <end position="121"/>
    </location>
</feature>
<keyword evidence="2" id="KW-1003">Cell membrane</keyword>
<dbReference type="GO" id="GO:0004965">
    <property type="term" value="F:G protein-coupled GABA receptor activity"/>
    <property type="evidence" value="ECO:0007669"/>
    <property type="project" value="InterPro"/>
</dbReference>
<reference evidence="12 13" key="1">
    <citation type="journal article" date="2019" name="Sci. Rep.">
        <title>Orb-weaving spider Araneus ventricosus genome elucidates the spidroin gene catalogue.</title>
        <authorList>
            <person name="Kono N."/>
            <person name="Nakamura H."/>
            <person name="Ohtoshi R."/>
            <person name="Moran D.A.P."/>
            <person name="Shinohara A."/>
            <person name="Yoshida Y."/>
            <person name="Fujiwara M."/>
            <person name="Mori M."/>
            <person name="Tomita M."/>
            <person name="Arakawa K."/>
        </authorList>
    </citation>
    <scope>NUCLEOTIDE SEQUENCE [LARGE SCALE GENOMIC DNA]</scope>
</reference>
<dbReference type="PRINTS" id="PR01177">
    <property type="entry name" value="GABAB1RECPTR"/>
</dbReference>
<evidence type="ECO:0000256" key="5">
    <source>
        <dbReference type="ARBA" id="ARBA00023040"/>
    </source>
</evidence>
<gene>
    <name evidence="12" type="primary">GABBR2_2</name>
    <name evidence="12" type="ORF">AVEN_82729_2</name>
</gene>
<evidence type="ECO:0000259" key="11">
    <source>
        <dbReference type="PROSITE" id="PS50259"/>
    </source>
</evidence>
<dbReference type="PANTHER" id="PTHR10519">
    <property type="entry name" value="GABA-B RECEPTOR"/>
    <property type="match status" value="1"/>
</dbReference>
<evidence type="ECO:0000256" key="8">
    <source>
        <dbReference type="ARBA" id="ARBA00023180"/>
    </source>
</evidence>
<keyword evidence="8" id="KW-0325">Glycoprotein</keyword>
<protein>
    <submittedName>
        <fullName evidence="12">Gamma-aminobutyric acid type B receptor subunit 2</fullName>
    </submittedName>
</protein>
<dbReference type="InterPro" id="IPR017978">
    <property type="entry name" value="GPCR_3_C"/>
</dbReference>
<evidence type="ECO:0000256" key="4">
    <source>
        <dbReference type="ARBA" id="ARBA00022989"/>
    </source>
</evidence>
<dbReference type="EMBL" id="BGPR01001705">
    <property type="protein sequence ID" value="GBM59905.1"/>
    <property type="molecule type" value="Genomic_DNA"/>
</dbReference>
<evidence type="ECO:0000256" key="9">
    <source>
        <dbReference type="ARBA" id="ARBA00023224"/>
    </source>
</evidence>
<keyword evidence="3 10" id="KW-0812">Transmembrane</keyword>
<evidence type="ECO:0000256" key="7">
    <source>
        <dbReference type="ARBA" id="ARBA00023170"/>
    </source>
</evidence>
<dbReference type="PROSITE" id="PS50259">
    <property type="entry name" value="G_PROTEIN_RECEP_F3_4"/>
    <property type="match status" value="1"/>
</dbReference>
<dbReference type="GO" id="GO:0007214">
    <property type="term" value="P:gamma-aminobutyric acid signaling pathway"/>
    <property type="evidence" value="ECO:0007669"/>
    <property type="project" value="TreeGrafter"/>
</dbReference>
<dbReference type="PRINTS" id="PR01176">
    <property type="entry name" value="GABABRECEPTR"/>
</dbReference>
<keyword evidence="9" id="KW-0807">Transducer</keyword>
<name>A0A4Y2H4E3_ARAVE</name>
<dbReference type="AlphaFoldDB" id="A0A4Y2H4E3"/>
<evidence type="ECO:0000256" key="10">
    <source>
        <dbReference type="SAM" id="Phobius"/>
    </source>
</evidence>
<evidence type="ECO:0000313" key="12">
    <source>
        <dbReference type="EMBL" id="GBM59905.1"/>
    </source>
</evidence>
<accession>A0A4Y2H4E3</accession>
<comment type="subcellular location">
    <subcellularLocation>
        <location evidence="1">Cell membrane</location>
        <topology evidence="1">Multi-pass membrane protein</topology>
    </subcellularLocation>
</comment>
<proteinExistence type="predicted"/>
<dbReference type="InterPro" id="IPR017979">
    <property type="entry name" value="GPCR_3_CS"/>
</dbReference>
<keyword evidence="4 10" id="KW-1133">Transmembrane helix</keyword>
<comment type="caution">
    <text evidence="12">The sequence shown here is derived from an EMBL/GenBank/DDBJ whole genome shotgun (WGS) entry which is preliminary data.</text>
</comment>
<keyword evidence="6 10" id="KW-0472">Membrane</keyword>
<dbReference type="OrthoDB" id="2150267at2759"/>
<feature type="transmembrane region" description="Helical" evidence="10">
    <location>
        <begin position="76"/>
        <end position="93"/>
    </location>
</feature>
<dbReference type="InterPro" id="IPR002455">
    <property type="entry name" value="GPCR3_GABA-B"/>
</dbReference>
<dbReference type="Proteomes" id="UP000499080">
    <property type="component" value="Unassembled WGS sequence"/>
</dbReference>
<evidence type="ECO:0000256" key="1">
    <source>
        <dbReference type="ARBA" id="ARBA00004651"/>
    </source>
</evidence>
<dbReference type="PROSITE" id="PS00981">
    <property type="entry name" value="G_PROTEIN_RECEP_F3_3"/>
    <property type="match status" value="1"/>
</dbReference>
<feature type="domain" description="G-protein coupled receptors family 3 profile" evidence="11">
    <location>
        <begin position="1"/>
        <end position="128"/>
    </location>
</feature>
<evidence type="ECO:0000256" key="6">
    <source>
        <dbReference type="ARBA" id="ARBA00023136"/>
    </source>
</evidence>